<proteinExistence type="predicted"/>
<feature type="compositionally biased region" description="Low complexity" evidence="2">
    <location>
        <begin position="800"/>
        <end position="812"/>
    </location>
</feature>
<feature type="coiled-coil region" evidence="1">
    <location>
        <begin position="184"/>
        <end position="211"/>
    </location>
</feature>
<feature type="compositionally biased region" description="Low complexity" evidence="2">
    <location>
        <begin position="513"/>
        <end position="542"/>
    </location>
</feature>
<feature type="region of interest" description="Disordered" evidence="2">
    <location>
        <begin position="917"/>
        <end position="937"/>
    </location>
</feature>
<feature type="region of interest" description="Disordered" evidence="2">
    <location>
        <begin position="742"/>
        <end position="844"/>
    </location>
</feature>
<comment type="caution">
    <text evidence="3">The sequence shown here is derived from an EMBL/GenBank/DDBJ whole genome shotgun (WGS) entry which is preliminary data.</text>
</comment>
<evidence type="ECO:0000256" key="2">
    <source>
        <dbReference type="SAM" id="MobiDB-lite"/>
    </source>
</evidence>
<keyword evidence="4" id="KW-1185">Reference proteome</keyword>
<feature type="compositionally biased region" description="Low complexity" evidence="2">
    <location>
        <begin position="783"/>
        <end position="793"/>
    </location>
</feature>
<dbReference type="Proteomes" id="UP001164929">
    <property type="component" value="Chromosome 5"/>
</dbReference>
<feature type="compositionally biased region" description="Polar residues" evidence="2">
    <location>
        <begin position="765"/>
        <end position="775"/>
    </location>
</feature>
<dbReference type="EMBL" id="JAQIZT010000005">
    <property type="protein sequence ID" value="KAJ6996886.1"/>
    <property type="molecule type" value="Genomic_DNA"/>
</dbReference>
<accession>A0AAD6W316</accession>
<feature type="region of interest" description="Disordered" evidence="2">
    <location>
        <begin position="445"/>
        <end position="467"/>
    </location>
</feature>
<feature type="region of interest" description="Disordered" evidence="2">
    <location>
        <begin position="661"/>
        <end position="689"/>
    </location>
</feature>
<feature type="compositionally biased region" description="Low complexity" evidence="2">
    <location>
        <begin position="825"/>
        <end position="840"/>
    </location>
</feature>
<feature type="compositionally biased region" description="Basic and acidic residues" evidence="2">
    <location>
        <begin position="749"/>
        <end position="764"/>
    </location>
</feature>
<dbReference type="PANTHER" id="PTHR31722:SF0">
    <property type="entry name" value="OS06G0675200 PROTEIN"/>
    <property type="match status" value="1"/>
</dbReference>
<evidence type="ECO:0000313" key="4">
    <source>
        <dbReference type="Proteomes" id="UP001164929"/>
    </source>
</evidence>
<organism evidence="3 4">
    <name type="scientific">Populus alba x Populus x berolinensis</name>
    <dbReference type="NCBI Taxonomy" id="444605"/>
    <lineage>
        <taxon>Eukaryota</taxon>
        <taxon>Viridiplantae</taxon>
        <taxon>Streptophyta</taxon>
        <taxon>Embryophyta</taxon>
        <taxon>Tracheophyta</taxon>
        <taxon>Spermatophyta</taxon>
        <taxon>Magnoliopsida</taxon>
        <taxon>eudicotyledons</taxon>
        <taxon>Gunneridae</taxon>
        <taxon>Pentapetalae</taxon>
        <taxon>rosids</taxon>
        <taxon>fabids</taxon>
        <taxon>Malpighiales</taxon>
        <taxon>Salicaceae</taxon>
        <taxon>Saliceae</taxon>
        <taxon>Populus</taxon>
    </lineage>
</organism>
<feature type="region of interest" description="Disordered" evidence="2">
    <location>
        <begin position="508"/>
        <end position="560"/>
    </location>
</feature>
<evidence type="ECO:0008006" key="5">
    <source>
        <dbReference type="Google" id="ProtNLM"/>
    </source>
</evidence>
<evidence type="ECO:0000256" key="1">
    <source>
        <dbReference type="SAM" id="Coils"/>
    </source>
</evidence>
<dbReference type="PANTHER" id="PTHR31722">
    <property type="entry name" value="OS06G0675200 PROTEIN"/>
    <property type="match status" value="1"/>
</dbReference>
<dbReference type="AlphaFoldDB" id="A0AAD6W316"/>
<feature type="compositionally biased region" description="Polar residues" evidence="2">
    <location>
        <begin position="667"/>
        <end position="680"/>
    </location>
</feature>
<reference evidence="3" key="1">
    <citation type="journal article" date="2023" name="Mol. Ecol. Resour.">
        <title>Chromosome-level genome assembly of a triploid poplar Populus alba 'Berolinensis'.</title>
        <authorList>
            <person name="Chen S."/>
            <person name="Yu Y."/>
            <person name="Wang X."/>
            <person name="Wang S."/>
            <person name="Zhang T."/>
            <person name="Zhou Y."/>
            <person name="He R."/>
            <person name="Meng N."/>
            <person name="Wang Y."/>
            <person name="Liu W."/>
            <person name="Liu Z."/>
            <person name="Liu J."/>
            <person name="Guo Q."/>
            <person name="Huang H."/>
            <person name="Sederoff R.R."/>
            <person name="Wang G."/>
            <person name="Qu G."/>
            <person name="Chen S."/>
        </authorList>
    </citation>
    <scope>NUCLEOTIDE SEQUENCE</scope>
    <source>
        <strain evidence="3">SC-2020</strain>
    </source>
</reference>
<feature type="coiled-coil region" evidence="1">
    <location>
        <begin position="247"/>
        <end position="318"/>
    </location>
</feature>
<evidence type="ECO:0000313" key="3">
    <source>
        <dbReference type="EMBL" id="KAJ6996886.1"/>
    </source>
</evidence>
<feature type="compositionally biased region" description="Basic and acidic residues" evidence="2">
    <location>
        <begin position="445"/>
        <end position="456"/>
    </location>
</feature>
<name>A0AAD6W316_9ROSI</name>
<feature type="region of interest" description="Disordered" evidence="2">
    <location>
        <begin position="852"/>
        <end position="871"/>
    </location>
</feature>
<sequence>MFKMGSTSSKTEVMKPLFLKAGIPLVLSVAGFAYARIVLRRSTIAKPFSLQTTVSPVLDTIDSNDDFIDEASVHSLQSTSSPIKDDDQEHMITSSQVCSSTVASHIHFEEEILGLRNEIEELQKREHSLGIQFLRYRVMKEQDSVLEELKNMLLLETAHVSFLDREISLIEAQTQGFENFMVECRRVLEQIEFAKKENRLLERKVKKLSRRTREQSRVIGEKNARINGLEAEITRFCDALEMRTDAVKKLDDEVREFEAVVNRLQEEKNDLLVKLDAAESPASLISKIEAEGIGMEDYKRLVNELEQLHKDRAAETTELIYLRWSNACLRHELMRSHGQQQQLQLQIEDKKNYLELELVGREIADCDLEQQQHHEEPCLGVASSSKTYPKRKKLLKKLKKWVEGGDEGMQSNMDEKGKHEINCFGRHSVSEGAEEDHLMYSRSKAEGAHKNKERPNGQHPRTHVPWLLGDGTKLLSTCVNNMGMSPENFPPKTYQSYGWLSPRISFSREEDSNNTTTSKTTSAKSSSSSSAAAAAAAAASSAPLPPPHPQQLDPPETTDSVDFEFRLDNSFTMLPADELFSDGKLMPLQINTGNGKPSLPPSTSTSVNELTEAVRLPEPGREPVKSCRRLEMEISGTDPYLFSPKAPRCSSRWKELLGLKKLHQNPKPETQKPSTRTALFSSSSSNPKSLKHILHRNSKTCNCNTSSSSSSFSYTLLDHSLSLPLLRDLDCESLSISSSRLSLSSSSSSHEHEDLPRLSLDSDKPSTNLNLMQNPGPNPFILNRNQNQNPPRMRMVKPLSENGNNNSGTSSTARLGRSPMRRAAGESSEVSISSGVSVDSPRMNSSGKIVFQSLERSSSSPSSFNGGPRFKHRGMERSYSANVRVTPVLNVPVCSLRGSSRSGFGFGQLFSSSPQKRDGFSKGYQQQQNITSSSSKYRSERGSIKSVAVLVLLR</sequence>
<keyword evidence="1" id="KW-0175">Coiled coil</keyword>
<protein>
    <recommendedName>
        <fullName evidence="5">Protein CHUP1, chloroplastic</fullName>
    </recommendedName>
</protein>
<gene>
    <name evidence="3" type="ORF">NC653_013468</name>
</gene>